<dbReference type="AlphaFoldDB" id="B0DPH9"/>
<dbReference type="KEGG" id="lbc:LACBIDRAFT_331445"/>
<dbReference type="GeneID" id="6081560"/>
<organism evidence="2">
    <name type="scientific">Laccaria bicolor (strain S238N-H82 / ATCC MYA-4686)</name>
    <name type="common">Bicoloured deceiver</name>
    <name type="synonym">Laccaria laccata var. bicolor</name>
    <dbReference type="NCBI Taxonomy" id="486041"/>
    <lineage>
        <taxon>Eukaryota</taxon>
        <taxon>Fungi</taxon>
        <taxon>Dikarya</taxon>
        <taxon>Basidiomycota</taxon>
        <taxon>Agaricomycotina</taxon>
        <taxon>Agaricomycetes</taxon>
        <taxon>Agaricomycetidae</taxon>
        <taxon>Agaricales</taxon>
        <taxon>Agaricineae</taxon>
        <taxon>Hydnangiaceae</taxon>
        <taxon>Laccaria</taxon>
    </lineage>
</organism>
<gene>
    <name evidence="1" type="ORF">LACBIDRAFT_331445</name>
</gene>
<proteinExistence type="predicted"/>
<keyword evidence="2" id="KW-1185">Reference proteome</keyword>
<dbReference type="InterPro" id="IPR036047">
    <property type="entry name" value="F-box-like_dom_sf"/>
</dbReference>
<evidence type="ECO:0000313" key="2">
    <source>
        <dbReference type="Proteomes" id="UP000001194"/>
    </source>
</evidence>
<dbReference type="OrthoDB" id="2447803at2759"/>
<dbReference type="PANTHER" id="PTHR38926:SF5">
    <property type="entry name" value="F-BOX AND LEUCINE-RICH REPEAT PROTEIN 6"/>
    <property type="match status" value="1"/>
</dbReference>
<dbReference type="PANTHER" id="PTHR38926">
    <property type="entry name" value="F-BOX DOMAIN CONTAINING PROTEIN, EXPRESSED"/>
    <property type="match status" value="1"/>
</dbReference>
<dbReference type="InParanoid" id="B0DPH9"/>
<accession>B0DPH9</accession>
<name>B0DPH9_LACBS</name>
<dbReference type="EMBL" id="DS547124">
    <property type="protein sequence ID" value="EDR03378.1"/>
    <property type="molecule type" value="Genomic_DNA"/>
</dbReference>
<dbReference type="SUPFAM" id="SSF81383">
    <property type="entry name" value="F-box domain"/>
    <property type="match status" value="1"/>
</dbReference>
<dbReference type="SUPFAM" id="SSF52047">
    <property type="entry name" value="RNI-like"/>
    <property type="match status" value="1"/>
</dbReference>
<reference evidence="1 2" key="1">
    <citation type="journal article" date="2008" name="Nature">
        <title>The genome of Laccaria bicolor provides insights into mycorrhizal symbiosis.</title>
        <authorList>
            <person name="Martin F."/>
            <person name="Aerts A."/>
            <person name="Ahren D."/>
            <person name="Brun A."/>
            <person name="Danchin E.G.J."/>
            <person name="Duchaussoy F."/>
            <person name="Gibon J."/>
            <person name="Kohler A."/>
            <person name="Lindquist E."/>
            <person name="Pereda V."/>
            <person name="Salamov A."/>
            <person name="Shapiro H.J."/>
            <person name="Wuyts J."/>
            <person name="Blaudez D."/>
            <person name="Buee M."/>
            <person name="Brokstein P."/>
            <person name="Canbaeck B."/>
            <person name="Cohen D."/>
            <person name="Courty P.E."/>
            <person name="Coutinho P.M."/>
            <person name="Delaruelle C."/>
            <person name="Detter J.C."/>
            <person name="Deveau A."/>
            <person name="DiFazio S."/>
            <person name="Duplessis S."/>
            <person name="Fraissinet-Tachet L."/>
            <person name="Lucic E."/>
            <person name="Frey-Klett P."/>
            <person name="Fourrey C."/>
            <person name="Feussner I."/>
            <person name="Gay G."/>
            <person name="Grimwood J."/>
            <person name="Hoegger P.J."/>
            <person name="Jain P."/>
            <person name="Kilaru S."/>
            <person name="Labbe J."/>
            <person name="Lin Y.C."/>
            <person name="Legue V."/>
            <person name="Le Tacon F."/>
            <person name="Marmeisse R."/>
            <person name="Melayah D."/>
            <person name="Montanini B."/>
            <person name="Muratet M."/>
            <person name="Nehls U."/>
            <person name="Niculita-Hirzel H."/>
            <person name="Oudot-Le Secq M.P."/>
            <person name="Peter M."/>
            <person name="Quesneville H."/>
            <person name="Rajashekar B."/>
            <person name="Reich M."/>
            <person name="Rouhier N."/>
            <person name="Schmutz J."/>
            <person name="Yin T."/>
            <person name="Chalot M."/>
            <person name="Henrissat B."/>
            <person name="Kuees U."/>
            <person name="Lucas S."/>
            <person name="Van de Peer Y."/>
            <person name="Podila G.K."/>
            <person name="Polle A."/>
            <person name="Pukkila P.J."/>
            <person name="Richardson P.M."/>
            <person name="Rouze P."/>
            <person name="Sanders I.R."/>
            <person name="Stajich J.E."/>
            <person name="Tunlid A."/>
            <person name="Tuskan G."/>
            <person name="Grigoriev I.V."/>
        </authorList>
    </citation>
    <scope>NUCLEOTIDE SEQUENCE [LARGE SCALE GENOMIC DNA]</scope>
    <source>
        <strain evidence="2">S238N-H82 / ATCC MYA-4686</strain>
    </source>
</reference>
<protein>
    <submittedName>
        <fullName evidence="1">Predicted protein</fullName>
    </submittedName>
</protein>
<dbReference type="InterPro" id="IPR032675">
    <property type="entry name" value="LRR_dom_sf"/>
</dbReference>
<dbReference type="Gene3D" id="3.80.10.10">
    <property type="entry name" value="Ribonuclease Inhibitor"/>
    <property type="match status" value="1"/>
</dbReference>
<dbReference type="RefSeq" id="XP_001885834.1">
    <property type="nucleotide sequence ID" value="XM_001885799.1"/>
</dbReference>
<dbReference type="Proteomes" id="UP000001194">
    <property type="component" value="Unassembled WGS sequence"/>
</dbReference>
<sequence length="615" mass="69722">MIFRFLSRESNAENARVCRRWSDIALDALWRVVDDPPRLFMLLAPLRKRAEEPHEWEFERTPDTNDWKRFDRYSTRVRHFTYQATHHPVHQSLFDTMARTRTRLDILPNMNTLSWNAPLSLSILFMHRGVKHFVVVIPTDVEVAPFFQDIAARMPDISHLDLRSRLPMRNIEEDTCTLLACLTKLQKITFPRFYFTTRVAESLSRLDALGVVEFQYHDEQGVGSPEDVADFCPTLTEGAFPALWDFSLNVDFEDAALFVTAEYAPGNLTMLYIDSEEIESPADVQALINAVADHCPHLKLLALVSQRNARAQSPPPSEDKYIDYDTLKPLLRCANLTSLEIVHQYPLSLKQQDLERLAVAWRSLEKLTLNNEPVHMTQSNLTLHALLPFAEHCRHLTHLGLFIDASHDIPSFPFPVHSTSLSFNTSKTVTGYTPFHSLRRLSMGVSIIEALPEPTAPVALFLSQLLPLHCKLDCGITWNEDPATEVDPNAVEGGVVVDVGIAEMIGERCEAWGEVAGALPMLTQLRMEERGRVGALEREVEDLRMRVGVVEGRGKVGVHVDDGTWNGKSKCKHHNDADSFGPPRAPQNNLEISTMLRLRYRRRAPSFLGTTMDGY</sequence>
<evidence type="ECO:0000313" key="1">
    <source>
        <dbReference type="EMBL" id="EDR03378.1"/>
    </source>
</evidence>
<dbReference type="HOGENOM" id="CLU_021164_5_0_1"/>